<protein>
    <recommendedName>
        <fullName evidence="3">Succinate--CoA ligase [ADP-forming] subunit alpha</fullName>
    </recommendedName>
</protein>
<dbReference type="AlphaFoldDB" id="A0A645GZF7"/>
<name>A0A645GZF7_9ZZZZ</name>
<organism evidence="2">
    <name type="scientific">bioreactor metagenome</name>
    <dbReference type="NCBI Taxonomy" id="1076179"/>
    <lineage>
        <taxon>unclassified sequences</taxon>
        <taxon>metagenomes</taxon>
        <taxon>ecological metagenomes</taxon>
    </lineage>
</organism>
<gene>
    <name evidence="2" type="ORF">SDC9_179633</name>
</gene>
<evidence type="ECO:0000313" key="2">
    <source>
        <dbReference type="EMBL" id="MPN32157.1"/>
    </source>
</evidence>
<comment type="caution">
    <text evidence="2">The sequence shown here is derived from an EMBL/GenBank/DDBJ whole genome shotgun (WGS) entry which is preliminary data.</text>
</comment>
<feature type="compositionally biased region" description="Low complexity" evidence="1">
    <location>
        <begin position="1"/>
        <end position="14"/>
    </location>
</feature>
<dbReference type="Gene3D" id="3.40.50.261">
    <property type="entry name" value="Succinyl-CoA synthetase domains"/>
    <property type="match status" value="1"/>
</dbReference>
<dbReference type="InterPro" id="IPR016102">
    <property type="entry name" value="Succinyl-CoA_synth-like"/>
</dbReference>
<evidence type="ECO:0000256" key="1">
    <source>
        <dbReference type="SAM" id="MobiDB-lite"/>
    </source>
</evidence>
<evidence type="ECO:0008006" key="3">
    <source>
        <dbReference type="Google" id="ProtNLM"/>
    </source>
</evidence>
<dbReference type="EMBL" id="VSSQ01084007">
    <property type="protein sequence ID" value="MPN32157.1"/>
    <property type="molecule type" value="Genomic_DNA"/>
</dbReference>
<feature type="region of interest" description="Disordered" evidence="1">
    <location>
        <begin position="1"/>
        <end position="23"/>
    </location>
</feature>
<accession>A0A645GZF7</accession>
<dbReference type="SUPFAM" id="SSF52210">
    <property type="entry name" value="Succinyl-CoA synthetase domains"/>
    <property type="match status" value="1"/>
</dbReference>
<sequence>MGHAGAIISSGSGSAEEKQDAFRMAGVPVADEPSQIPKLLNTYLKSKV</sequence>
<proteinExistence type="predicted"/>
<reference evidence="2" key="1">
    <citation type="submission" date="2019-08" db="EMBL/GenBank/DDBJ databases">
        <authorList>
            <person name="Kucharzyk K."/>
            <person name="Murdoch R.W."/>
            <person name="Higgins S."/>
            <person name="Loffler F."/>
        </authorList>
    </citation>
    <scope>NUCLEOTIDE SEQUENCE</scope>
</reference>